<feature type="region of interest" description="Disordered" evidence="1">
    <location>
        <begin position="64"/>
        <end position="107"/>
    </location>
</feature>
<dbReference type="Gramene" id="AET2Gv20241500.2">
    <property type="protein sequence ID" value="AET2Gv20241500.2"/>
    <property type="gene ID" value="AET2Gv20241500"/>
</dbReference>
<evidence type="ECO:0000313" key="3">
    <source>
        <dbReference type="EnsemblPlants" id="AET2Gv20241500.2"/>
    </source>
</evidence>
<evidence type="ECO:0000256" key="2">
    <source>
        <dbReference type="SAM" id="Phobius"/>
    </source>
</evidence>
<proteinExistence type="predicted"/>
<evidence type="ECO:0000256" key="1">
    <source>
        <dbReference type="SAM" id="MobiDB-lite"/>
    </source>
</evidence>
<reference evidence="3" key="5">
    <citation type="journal article" date="2021" name="G3 (Bethesda)">
        <title>Aegilops tauschii genome assembly Aet v5.0 features greater sequence contiguity and improved annotation.</title>
        <authorList>
            <person name="Wang L."/>
            <person name="Zhu T."/>
            <person name="Rodriguez J.C."/>
            <person name="Deal K.R."/>
            <person name="Dubcovsky J."/>
            <person name="McGuire P.E."/>
            <person name="Lux T."/>
            <person name="Spannagl M."/>
            <person name="Mayer K.F.X."/>
            <person name="Baldrich P."/>
            <person name="Meyers B.C."/>
            <person name="Huo N."/>
            <person name="Gu Y.Q."/>
            <person name="Zhou H."/>
            <person name="Devos K.M."/>
            <person name="Bennetzen J.L."/>
            <person name="Unver T."/>
            <person name="Budak H."/>
            <person name="Gulick P.J."/>
            <person name="Galiba G."/>
            <person name="Kalapos B."/>
            <person name="Nelson D.R."/>
            <person name="Li P."/>
            <person name="You F.M."/>
            <person name="Luo M.C."/>
            <person name="Dvorak J."/>
        </authorList>
    </citation>
    <scope>NUCLEOTIDE SEQUENCE [LARGE SCALE GENOMIC DNA]</scope>
    <source>
        <strain evidence="3">cv. AL8/78</strain>
    </source>
</reference>
<dbReference type="AlphaFoldDB" id="A0A453ARW5"/>
<dbReference type="Proteomes" id="UP000015105">
    <property type="component" value="Chromosome 2D"/>
</dbReference>
<organism evidence="3 4">
    <name type="scientific">Aegilops tauschii subsp. strangulata</name>
    <name type="common">Goatgrass</name>
    <dbReference type="NCBI Taxonomy" id="200361"/>
    <lineage>
        <taxon>Eukaryota</taxon>
        <taxon>Viridiplantae</taxon>
        <taxon>Streptophyta</taxon>
        <taxon>Embryophyta</taxon>
        <taxon>Tracheophyta</taxon>
        <taxon>Spermatophyta</taxon>
        <taxon>Magnoliopsida</taxon>
        <taxon>Liliopsida</taxon>
        <taxon>Poales</taxon>
        <taxon>Poaceae</taxon>
        <taxon>BOP clade</taxon>
        <taxon>Pooideae</taxon>
        <taxon>Triticodae</taxon>
        <taxon>Triticeae</taxon>
        <taxon>Triticinae</taxon>
        <taxon>Aegilops</taxon>
    </lineage>
</organism>
<keyword evidence="2" id="KW-0812">Transmembrane</keyword>
<reference evidence="4" key="1">
    <citation type="journal article" date="2014" name="Science">
        <title>Ancient hybridizations among the ancestral genomes of bread wheat.</title>
        <authorList>
            <consortium name="International Wheat Genome Sequencing Consortium,"/>
            <person name="Marcussen T."/>
            <person name="Sandve S.R."/>
            <person name="Heier L."/>
            <person name="Spannagl M."/>
            <person name="Pfeifer M."/>
            <person name="Jakobsen K.S."/>
            <person name="Wulff B.B."/>
            <person name="Steuernagel B."/>
            <person name="Mayer K.F."/>
            <person name="Olsen O.A."/>
        </authorList>
    </citation>
    <scope>NUCLEOTIDE SEQUENCE [LARGE SCALE GENOMIC DNA]</scope>
    <source>
        <strain evidence="4">cv. AL8/78</strain>
    </source>
</reference>
<feature type="compositionally biased region" description="Pro residues" evidence="1">
    <location>
        <begin position="97"/>
        <end position="107"/>
    </location>
</feature>
<keyword evidence="2" id="KW-0472">Membrane</keyword>
<reference evidence="3" key="4">
    <citation type="submission" date="2019-03" db="UniProtKB">
        <authorList>
            <consortium name="EnsemblPlants"/>
        </authorList>
    </citation>
    <scope>IDENTIFICATION</scope>
</reference>
<feature type="transmembrane region" description="Helical" evidence="2">
    <location>
        <begin position="32"/>
        <end position="53"/>
    </location>
</feature>
<protein>
    <submittedName>
        <fullName evidence="3">Uncharacterized protein</fullName>
    </submittedName>
</protein>
<name>A0A453ARW5_AEGTS</name>
<reference evidence="3" key="3">
    <citation type="journal article" date="2017" name="Nature">
        <title>Genome sequence of the progenitor of the wheat D genome Aegilops tauschii.</title>
        <authorList>
            <person name="Luo M.C."/>
            <person name="Gu Y.Q."/>
            <person name="Puiu D."/>
            <person name="Wang H."/>
            <person name="Twardziok S.O."/>
            <person name="Deal K.R."/>
            <person name="Huo N."/>
            <person name="Zhu T."/>
            <person name="Wang L."/>
            <person name="Wang Y."/>
            <person name="McGuire P.E."/>
            <person name="Liu S."/>
            <person name="Long H."/>
            <person name="Ramasamy R.K."/>
            <person name="Rodriguez J.C."/>
            <person name="Van S.L."/>
            <person name="Yuan L."/>
            <person name="Wang Z."/>
            <person name="Xia Z."/>
            <person name="Xiao L."/>
            <person name="Anderson O.D."/>
            <person name="Ouyang S."/>
            <person name="Liang Y."/>
            <person name="Zimin A.V."/>
            <person name="Pertea G."/>
            <person name="Qi P."/>
            <person name="Bennetzen J.L."/>
            <person name="Dai X."/>
            <person name="Dawson M.W."/>
            <person name="Muller H.G."/>
            <person name="Kugler K."/>
            <person name="Rivarola-Duarte L."/>
            <person name="Spannagl M."/>
            <person name="Mayer K.F.X."/>
            <person name="Lu F.H."/>
            <person name="Bevan M.W."/>
            <person name="Leroy P."/>
            <person name="Li P."/>
            <person name="You F.M."/>
            <person name="Sun Q."/>
            <person name="Liu Z."/>
            <person name="Lyons E."/>
            <person name="Wicker T."/>
            <person name="Salzberg S.L."/>
            <person name="Devos K.M."/>
            <person name="Dvorak J."/>
        </authorList>
    </citation>
    <scope>NUCLEOTIDE SEQUENCE [LARGE SCALE GENOMIC DNA]</scope>
    <source>
        <strain evidence="3">cv. AL8/78</strain>
    </source>
</reference>
<evidence type="ECO:0000313" key="4">
    <source>
        <dbReference type="Proteomes" id="UP000015105"/>
    </source>
</evidence>
<keyword evidence="2" id="KW-1133">Transmembrane helix</keyword>
<dbReference type="EnsemblPlants" id="AET2Gv20241500.2">
    <property type="protein sequence ID" value="AET2Gv20241500.2"/>
    <property type="gene ID" value="AET2Gv20241500"/>
</dbReference>
<accession>A0A453ARW5</accession>
<reference evidence="4" key="2">
    <citation type="journal article" date="2017" name="Nat. Plants">
        <title>The Aegilops tauschii genome reveals multiple impacts of transposons.</title>
        <authorList>
            <person name="Zhao G."/>
            <person name="Zou C."/>
            <person name="Li K."/>
            <person name="Wang K."/>
            <person name="Li T."/>
            <person name="Gao L."/>
            <person name="Zhang X."/>
            <person name="Wang H."/>
            <person name="Yang Z."/>
            <person name="Liu X."/>
            <person name="Jiang W."/>
            <person name="Mao L."/>
            <person name="Kong X."/>
            <person name="Jiao Y."/>
            <person name="Jia J."/>
        </authorList>
    </citation>
    <scope>NUCLEOTIDE SEQUENCE [LARGE SCALE GENOMIC DNA]</scope>
    <source>
        <strain evidence="4">cv. AL8/78</strain>
    </source>
</reference>
<sequence length="107" mass="11347">PPAPRVPPPMTVGEPEMPASARRRLFLASVDALIFLNCGLLWVLCAGSLALVSSRALPWVRSRFPPRSGRRPGSPFASLCCSAPLPGSSPARAPRAPRTPPPTPTRT</sequence>
<feature type="compositionally biased region" description="Low complexity" evidence="1">
    <location>
        <begin position="64"/>
        <end position="96"/>
    </location>
</feature>
<keyword evidence="4" id="KW-1185">Reference proteome</keyword>